<dbReference type="InterPro" id="IPR050206">
    <property type="entry name" value="FtsK/SpoIIIE/SftA"/>
</dbReference>
<proteinExistence type="predicted"/>
<dbReference type="SUPFAM" id="SSF52540">
    <property type="entry name" value="P-loop containing nucleoside triphosphate hydrolases"/>
    <property type="match status" value="1"/>
</dbReference>
<dbReference type="Proteomes" id="UP000831534">
    <property type="component" value="Chromosome"/>
</dbReference>
<reference evidence="7" key="1">
    <citation type="journal article" date="2022" name="Res Sq">
        <title>Evolution of multicellular longitudinally dividing oral cavity symbionts (Neisseriaceae).</title>
        <authorList>
            <person name="Nyongesa S."/>
            <person name="Weber P."/>
            <person name="Bernet E."/>
            <person name="Pullido F."/>
            <person name="Nieckarz M."/>
            <person name="Delaby M."/>
            <person name="Nieves C."/>
            <person name="Viehboeck T."/>
            <person name="Krause N."/>
            <person name="Rivera-Millot A."/>
            <person name="Nakamura A."/>
            <person name="Vischer N."/>
            <person name="VanNieuwenhze M."/>
            <person name="Brun Y."/>
            <person name="Cava F."/>
            <person name="Bulgheresi S."/>
            <person name="Veyrier F."/>
        </authorList>
    </citation>
    <scope>NUCLEOTIDE SEQUENCE</scope>
    <source>
        <strain evidence="7">17694</strain>
    </source>
</reference>
<sequence length="586" mass="65231">MTTPSFPECVYLGGFHSPQLGGIAACLPAAQGGFCLHFAPEHEQQALRLAENAALALLADSPAALLHLHIIDFSNRPRFPYLNQLVKQQLCRTLLNGQAALQAFNELEQILQHRYHTLFQNGENFWQYNARSRRAEACHVLIVNTACFPEYNSPSPQRLQDFLRNAGDAGVYIIALHNQATPAEPQNPSRESLLAALPAIRLNAQGIHTDDVLPAATLYRAGFAFTPLDVNQDQILNTLRQNLAPQSADEQDFLRIKIGSFADGSDAYFSLGNACGSHHALLLGGTGSGKSSLLKNLIIRIGEQHHAQQFRLYLMDYKNGVEFNAFRNHPNVEKIFFSREDNVRAGMDFLKQVQAQIEQRNTLFRDAAVQNLNDYNAKYPDTPLPRILLIIDEFHILLRGDFRHQQYANTLLEDIAKLGRSAGVHLLFSTQSLRNVNLDAATRDQIGLRISYRVADEGALGYELFRNAKDIVSLPPYHACFQSGGRSDSVQIDPPQDAEAAIRRIRAARPAHLQVQAEIIDALEAADVPPVADAERPAEAAAPKANPIKQNFDEFDKIWQQPPAPAETAKPDDDDEILNPKWINEE</sequence>
<dbReference type="CDD" id="cd01127">
    <property type="entry name" value="TrwB_TraG_TraD_VirD4"/>
    <property type="match status" value="1"/>
</dbReference>
<feature type="domain" description="FtsK" evidence="6">
    <location>
        <begin position="264"/>
        <end position="461"/>
    </location>
</feature>
<dbReference type="EMBL" id="CP091521">
    <property type="protein sequence ID" value="UOP05306.1"/>
    <property type="molecule type" value="Genomic_DNA"/>
</dbReference>
<dbReference type="GO" id="GO:0005524">
    <property type="term" value="F:ATP binding"/>
    <property type="evidence" value="ECO:0007669"/>
    <property type="project" value="UniProtKB-UniRule"/>
</dbReference>
<evidence type="ECO:0000256" key="1">
    <source>
        <dbReference type="ARBA" id="ARBA00004308"/>
    </source>
</evidence>
<keyword evidence="2 4" id="KW-0547">Nucleotide-binding</keyword>
<feature type="binding site" evidence="4">
    <location>
        <begin position="284"/>
        <end position="291"/>
    </location>
    <ligand>
        <name>ATP</name>
        <dbReference type="ChEBI" id="CHEBI:30616"/>
    </ligand>
</feature>
<reference evidence="7" key="2">
    <citation type="submission" date="2024-09" db="EMBL/GenBank/DDBJ databases">
        <authorList>
            <person name="Veyrier F.J."/>
        </authorList>
    </citation>
    <scope>NUCLEOTIDE SEQUENCE</scope>
    <source>
        <strain evidence="7">17694</strain>
    </source>
</reference>
<dbReference type="GO" id="GO:0003677">
    <property type="term" value="F:DNA binding"/>
    <property type="evidence" value="ECO:0007669"/>
    <property type="project" value="InterPro"/>
</dbReference>
<evidence type="ECO:0000313" key="7">
    <source>
        <dbReference type="EMBL" id="UOP05306.1"/>
    </source>
</evidence>
<comment type="subcellular location">
    <subcellularLocation>
        <location evidence="1">Endomembrane system</location>
    </subcellularLocation>
</comment>
<dbReference type="PANTHER" id="PTHR22683">
    <property type="entry name" value="SPORULATION PROTEIN RELATED"/>
    <property type="match status" value="1"/>
</dbReference>
<dbReference type="Pfam" id="PF01580">
    <property type="entry name" value="FtsK_SpoIIIE"/>
    <property type="match status" value="1"/>
</dbReference>
<evidence type="ECO:0000256" key="4">
    <source>
        <dbReference type="PROSITE-ProRule" id="PRU00289"/>
    </source>
</evidence>
<accession>A0A8T9MY07</accession>
<name>A0A8T9MY07_9NEIS</name>
<keyword evidence="3 4" id="KW-0067">ATP-binding</keyword>
<protein>
    <submittedName>
        <fullName evidence="7">FtsK/SpoIIIE domain-containing protein</fullName>
    </submittedName>
</protein>
<evidence type="ECO:0000256" key="3">
    <source>
        <dbReference type="ARBA" id="ARBA00022840"/>
    </source>
</evidence>
<keyword evidence="8" id="KW-1185">Reference proteome</keyword>
<evidence type="ECO:0000256" key="5">
    <source>
        <dbReference type="SAM" id="MobiDB-lite"/>
    </source>
</evidence>
<dbReference type="PROSITE" id="PS50901">
    <property type="entry name" value="FTSK"/>
    <property type="match status" value="1"/>
</dbReference>
<dbReference type="RefSeq" id="WP_034334092.1">
    <property type="nucleotide sequence ID" value="NZ_CP091521.1"/>
</dbReference>
<dbReference type="Gene3D" id="3.40.50.300">
    <property type="entry name" value="P-loop containing nucleotide triphosphate hydrolases"/>
    <property type="match status" value="2"/>
</dbReference>
<gene>
    <name evidence="7" type="ORF">LVJ77_03640</name>
</gene>
<dbReference type="AlphaFoldDB" id="A0A8T9MY07"/>
<dbReference type="InterPro" id="IPR002543">
    <property type="entry name" value="FtsK_dom"/>
</dbReference>
<evidence type="ECO:0000259" key="6">
    <source>
        <dbReference type="PROSITE" id="PS50901"/>
    </source>
</evidence>
<evidence type="ECO:0000313" key="8">
    <source>
        <dbReference type="Proteomes" id="UP000831534"/>
    </source>
</evidence>
<dbReference type="KEGG" id="ckh:LVJ77_03640"/>
<dbReference type="InterPro" id="IPR027417">
    <property type="entry name" value="P-loop_NTPase"/>
</dbReference>
<dbReference type="PANTHER" id="PTHR22683:SF41">
    <property type="entry name" value="DNA TRANSLOCASE FTSK"/>
    <property type="match status" value="1"/>
</dbReference>
<evidence type="ECO:0000256" key="2">
    <source>
        <dbReference type="ARBA" id="ARBA00022741"/>
    </source>
</evidence>
<feature type="region of interest" description="Disordered" evidence="5">
    <location>
        <begin position="533"/>
        <end position="586"/>
    </location>
</feature>
<organism evidence="7 8">
    <name type="scientific">Conchiformibius kuhniae</name>
    <dbReference type="NCBI Taxonomy" id="211502"/>
    <lineage>
        <taxon>Bacteria</taxon>
        <taxon>Pseudomonadati</taxon>
        <taxon>Pseudomonadota</taxon>
        <taxon>Betaproteobacteria</taxon>
        <taxon>Neisseriales</taxon>
        <taxon>Neisseriaceae</taxon>
        <taxon>Conchiformibius</taxon>
    </lineage>
</organism>